<proteinExistence type="predicted"/>
<protein>
    <submittedName>
        <fullName evidence="1">Uncharacterized protein</fullName>
    </submittedName>
</protein>
<organism evidence="1 2">
    <name type="scientific">Streptomyces misionensis</name>
    <dbReference type="NCBI Taxonomy" id="67331"/>
    <lineage>
        <taxon>Bacteria</taxon>
        <taxon>Bacillati</taxon>
        <taxon>Actinomycetota</taxon>
        <taxon>Actinomycetes</taxon>
        <taxon>Kitasatosporales</taxon>
        <taxon>Streptomycetaceae</taxon>
        <taxon>Streptomyces</taxon>
    </lineage>
</organism>
<gene>
    <name evidence="1" type="ORF">FRZ03_21620</name>
</gene>
<evidence type="ECO:0000313" key="2">
    <source>
        <dbReference type="Proteomes" id="UP000320481"/>
    </source>
</evidence>
<name>A0A5C6JIK3_9ACTN</name>
<keyword evidence="2" id="KW-1185">Reference proteome</keyword>
<sequence length="78" mass="8251">MPRRIMFVRLKAGHDTDRGPSWIGWVDFSKTWRIAARQGEGLGAGPAPGRTARAAPSWWAAVGGFPVRGPAPARAAGG</sequence>
<dbReference type="EMBL" id="VOGW01000123">
    <property type="protein sequence ID" value="TWV40867.1"/>
    <property type="molecule type" value="Genomic_DNA"/>
</dbReference>
<comment type="caution">
    <text evidence="1">The sequence shown here is derived from an EMBL/GenBank/DDBJ whole genome shotgun (WGS) entry which is preliminary data.</text>
</comment>
<accession>A0A5C6JIK3</accession>
<reference evidence="1" key="1">
    <citation type="journal article" date="2019" name="Microbiol. Resour. Announc.">
        <title>Draft Genomic Sequences of Streptomyces misionensis and Streptomyces albidoflavus, bacteria applied for phytopathogen biocontrol.</title>
        <authorList>
            <person name="Pylro V."/>
            <person name="Dias A."/>
            <person name="Andreote F."/>
            <person name="Varani A."/>
            <person name="Andreote C."/>
            <person name="Bernardo E."/>
            <person name="Martins T."/>
        </authorList>
    </citation>
    <scope>NUCLEOTIDE SEQUENCE [LARGE SCALE GENOMIC DNA]</scope>
    <source>
        <strain evidence="1">66</strain>
    </source>
</reference>
<evidence type="ECO:0000313" key="1">
    <source>
        <dbReference type="EMBL" id="TWV40867.1"/>
    </source>
</evidence>
<dbReference type="Proteomes" id="UP000320481">
    <property type="component" value="Unassembled WGS sequence"/>
</dbReference>
<dbReference type="AlphaFoldDB" id="A0A5C6JIK3"/>